<evidence type="ECO:0000256" key="1">
    <source>
        <dbReference type="ARBA" id="ARBA00011881"/>
    </source>
</evidence>
<dbReference type="HOGENOM" id="CLU_002329_0_0_1"/>
<dbReference type="GO" id="GO:0006631">
    <property type="term" value="P:fatty acid metabolic process"/>
    <property type="evidence" value="ECO:0007669"/>
    <property type="project" value="UniProtKB-ARBA"/>
</dbReference>
<dbReference type="InterPro" id="IPR001128">
    <property type="entry name" value="Cyt_P450"/>
</dbReference>
<dbReference type="GO" id="GO:0004497">
    <property type="term" value="F:monooxygenase activity"/>
    <property type="evidence" value="ECO:0007669"/>
    <property type="project" value="InterPro"/>
</dbReference>
<feature type="region of interest" description="Disordered" evidence="8">
    <location>
        <begin position="1"/>
        <end position="32"/>
    </location>
</feature>
<evidence type="ECO:0000256" key="8">
    <source>
        <dbReference type="SAM" id="MobiDB-lite"/>
    </source>
</evidence>
<keyword evidence="2 7" id="KW-0349">Heme</keyword>
<keyword evidence="5" id="KW-0560">Oxidoreductase</keyword>
<organism evidence="9 10">
    <name type="scientific">Phanerochaete carnosa (strain HHB-10118-sp)</name>
    <name type="common">White-rot fungus</name>
    <name type="synonym">Peniophora carnosa</name>
    <dbReference type="NCBI Taxonomy" id="650164"/>
    <lineage>
        <taxon>Eukaryota</taxon>
        <taxon>Fungi</taxon>
        <taxon>Dikarya</taxon>
        <taxon>Basidiomycota</taxon>
        <taxon>Agaricomycotina</taxon>
        <taxon>Agaricomycetes</taxon>
        <taxon>Polyporales</taxon>
        <taxon>Phanerochaetaceae</taxon>
        <taxon>Phanerochaete</taxon>
    </lineage>
</organism>
<dbReference type="AlphaFoldDB" id="K5XFJ8"/>
<evidence type="ECO:0000256" key="5">
    <source>
        <dbReference type="ARBA" id="ARBA00023002"/>
    </source>
</evidence>
<evidence type="ECO:0000256" key="6">
    <source>
        <dbReference type="ARBA" id="ARBA00023004"/>
    </source>
</evidence>
<dbReference type="Pfam" id="PF00067">
    <property type="entry name" value="p450"/>
    <property type="match status" value="1"/>
</dbReference>
<dbReference type="InterPro" id="IPR050783">
    <property type="entry name" value="Oxylipin_biosynth_metab"/>
</dbReference>
<keyword evidence="3 7" id="KW-0479">Metal-binding</keyword>
<evidence type="ECO:0000256" key="7">
    <source>
        <dbReference type="PIRSR" id="PIRSR619791-2"/>
    </source>
</evidence>
<dbReference type="SUPFAM" id="SSF48113">
    <property type="entry name" value="Heme-dependent peroxidases"/>
    <property type="match status" value="1"/>
</dbReference>
<keyword evidence="10" id="KW-1185">Reference proteome</keyword>
<name>K5XFJ8_PHACS</name>
<sequence length="990" mass="108601">MYIGSDPSGAVPWSEQPSPPPPPRAPWAFRSADGSGNNVWRPALGQAGRPYARDVENQRPLPANVMPDPGLVFDVLLRSRGDFVPHPGANSSLTFAFASLVTHSLFRTAPTDPTVNNTTSYLDLSPLYGTNQAEQDLVRDKAAGRGLLWPDAFAEDRLVLVPPAASALLVVFSRNHNYVANMLLKINERGRWTDPPPSDPAKRAQQDEEIFQVARLVNCGHFMSMIFGDYVGGFLGLPRDGLGWSMNPFDPITGANGEVVGRGEGNHVSVEFNLLYRWHAVTAQKDIKWTEDLFARVFPGKDPATLQLSDFGASLGREWATLVDPNPRTRTFGGLKRGADGTFADDDLANVLQGATEAVAGAYRARGSPPVFRVVEAMAIAQGRAWGVCSMNEFRAFLGLRRFKDFEDWNPDPAVAGAARQLYGHIDNLELYPGIQAEATMPLGPGSGICCGYTMTRAILGDAVALVRGDRFYTTDYTPANLTTWGFQDSARDPNNGAYGAALPRLLMRHLPRHYPGTSVYALFPFYTPAAMRANLARLGTLHEYTDTDGKRPRPLAVPTVVDTLEGLRHVLASPETFGVTYGPDMTRLTEKYGFFLCFDGREQHDKDRAWAAHAMFPKGRESLHEYAKIYRGLTEGLIKDYSYTMDGAPGTRLDVVGNIINLVSVRWVANYLMGIPLKTKAEPHGLFAEQELYDMLALIFTCCTMNIVPEHSWTLQHTSLPVAQALQQIITQNLNDVAPALLGAVSSLIWPAETQKPYHAFLERLHATGRGRPVREAVAQVLGLSMASSMTVAQSVAQVVDFYMDDARAAERAELARLAQADSSDPAQQALLRGYIHEAQRLRPQVSSLVRTVKRPGTVPLGASKSVAVQPGDVVFLSVKNAHLNPTDFPDPHAVNPRRPADSYHLQGAPGFHQCFGIEFSEVTVPEIVKAVFRLKNLRRAEGAPGRLAGFTLDTYGTQSPVYLDATGNVTYWPASMTLVVSFWLFFCC</sequence>
<gene>
    <name evidence="9" type="ORF">PHACADRAFT_112761</name>
</gene>
<dbReference type="SUPFAM" id="SSF48264">
    <property type="entry name" value="Cytochrome P450"/>
    <property type="match status" value="1"/>
</dbReference>
<dbReference type="InterPro" id="IPR037120">
    <property type="entry name" value="Haem_peroxidase_sf_animal"/>
</dbReference>
<evidence type="ECO:0000256" key="4">
    <source>
        <dbReference type="ARBA" id="ARBA00022964"/>
    </source>
</evidence>
<evidence type="ECO:0000313" key="9">
    <source>
        <dbReference type="EMBL" id="EKM61847.1"/>
    </source>
</evidence>
<dbReference type="Proteomes" id="UP000008370">
    <property type="component" value="Unassembled WGS sequence"/>
</dbReference>
<evidence type="ECO:0000256" key="2">
    <source>
        <dbReference type="ARBA" id="ARBA00022617"/>
    </source>
</evidence>
<dbReference type="GO" id="GO:0005506">
    <property type="term" value="F:iron ion binding"/>
    <property type="evidence" value="ECO:0007669"/>
    <property type="project" value="InterPro"/>
</dbReference>
<keyword evidence="4" id="KW-0223">Dioxygenase</keyword>
<dbReference type="GO" id="GO:0016705">
    <property type="term" value="F:oxidoreductase activity, acting on paired donors, with incorporation or reduction of molecular oxygen"/>
    <property type="evidence" value="ECO:0007669"/>
    <property type="project" value="InterPro"/>
</dbReference>
<dbReference type="KEGG" id="pco:PHACADRAFT_112761"/>
<dbReference type="RefSeq" id="XP_007391240.1">
    <property type="nucleotide sequence ID" value="XM_007391178.1"/>
</dbReference>
<dbReference type="Pfam" id="PF03098">
    <property type="entry name" value="An_peroxidase"/>
    <property type="match status" value="1"/>
</dbReference>
<dbReference type="Gene3D" id="1.10.630.10">
    <property type="entry name" value="Cytochrome P450"/>
    <property type="match status" value="1"/>
</dbReference>
<dbReference type="OrthoDB" id="823504at2759"/>
<dbReference type="GO" id="GO:0006979">
    <property type="term" value="P:response to oxidative stress"/>
    <property type="evidence" value="ECO:0007669"/>
    <property type="project" value="InterPro"/>
</dbReference>
<dbReference type="GeneID" id="18907667"/>
<proteinExistence type="predicted"/>
<dbReference type="GO" id="GO:0020037">
    <property type="term" value="F:heme binding"/>
    <property type="evidence" value="ECO:0007669"/>
    <property type="project" value="InterPro"/>
</dbReference>
<dbReference type="InterPro" id="IPR036396">
    <property type="entry name" value="Cyt_P450_sf"/>
</dbReference>
<dbReference type="InterPro" id="IPR010255">
    <property type="entry name" value="Haem_peroxidase_sf"/>
</dbReference>
<dbReference type="PANTHER" id="PTHR11903:SF37">
    <property type="entry name" value="PSI-PRODUCING OXYGENASE A"/>
    <property type="match status" value="1"/>
</dbReference>
<dbReference type="Gene3D" id="1.10.640.10">
    <property type="entry name" value="Haem peroxidase domain superfamily, animal type"/>
    <property type="match status" value="1"/>
</dbReference>
<protein>
    <recommendedName>
        <fullName evidence="11">Linoleate 8R-lipoxygenase</fullName>
    </recommendedName>
</protein>
<dbReference type="InterPro" id="IPR019791">
    <property type="entry name" value="Haem_peroxidase_animal"/>
</dbReference>
<feature type="non-terminal residue" evidence="9">
    <location>
        <position position="990"/>
    </location>
</feature>
<keyword evidence="6 7" id="KW-0408">Iron</keyword>
<reference evidence="9 10" key="1">
    <citation type="journal article" date="2012" name="BMC Genomics">
        <title>Comparative genomics of the white-rot fungi, Phanerochaete carnosa and P. chrysosporium, to elucidate the genetic basis of the distinct wood types they colonize.</title>
        <authorList>
            <person name="Suzuki H."/>
            <person name="MacDonald J."/>
            <person name="Syed K."/>
            <person name="Salamov A."/>
            <person name="Hori C."/>
            <person name="Aerts A."/>
            <person name="Henrissat B."/>
            <person name="Wiebenga A."/>
            <person name="vanKuyk P.A."/>
            <person name="Barry K."/>
            <person name="Lindquist E."/>
            <person name="LaButti K."/>
            <person name="Lapidus A."/>
            <person name="Lucas S."/>
            <person name="Coutinho P."/>
            <person name="Gong Y."/>
            <person name="Samejima M."/>
            <person name="Mahadevan R."/>
            <person name="Abou-Zaid M."/>
            <person name="de Vries R.P."/>
            <person name="Igarashi K."/>
            <person name="Yadav J.S."/>
            <person name="Grigoriev I.V."/>
            <person name="Master E.R."/>
        </authorList>
    </citation>
    <scope>NUCLEOTIDE SEQUENCE [LARGE SCALE GENOMIC DNA]</scope>
    <source>
        <strain evidence="9 10">HHB-10118-sp</strain>
    </source>
</reference>
<evidence type="ECO:0008006" key="11">
    <source>
        <dbReference type="Google" id="ProtNLM"/>
    </source>
</evidence>
<dbReference type="EMBL" id="JH930468">
    <property type="protein sequence ID" value="EKM61847.1"/>
    <property type="molecule type" value="Genomic_DNA"/>
</dbReference>
<dbReference type="GO" id="GO:0051213">
    <property type="term" value="F:dioxygenase activity"/>
    <property type="evidence" value="ECO:0007669"/>
    <property type="project" value="UniProtKB-KW"/>
</dbReference>
<dbReference type="InParanoid" id="K5XFJ8"/>
<dbReference type="CDD" id="cd20612">
    <property type="entry name" value="CYP_LDS-like_C"/>
    <property type="match status" value="1"/>
</dbReference>
<dbReference type="PROSITE" id="PS50292">
    <property type="entry name" value="PEROXIDASE_3"/>
    <property type="match status" value="1"/>
</dbReference>
<dbReference type="PRINTS" id="PR00457">
    <property type="entry name" value="ANPEROXIDASE"/>
</dbReference>
<dbReference type="CDD" id="cd09817">
    <property type="entry name" value="linoleate_diol_synthase_like"/>
    <property type="match status" value="1"/>
</dbReference>
<evidence type="ECO:0000256" key="3">
    <source>
        <dbReference type="ARBA" id="ARBA00022723"/>
    </source>
</evidence>
<dbReference type="GO" id="GO:0004601">
    <property type="term" value="F:peroxidase activity"/>
    <property type="evidence" value="ECO:0007669"/>
    <property type="project" value="InterPro"/>
</dbReference>
<dbReference type="InterPro" id="IPR034812">
    <property type="entry name" value="Ppo-like_N"/>
</dbReference>
<evidence type="ECO:0000313" key="10">
    <source>
        <dbReference type="Proteomes" id="UP000008370"/>
    </source>
</evidence>
<feature type="binding site" description="axial binding residue" evidence="7">
    <location>
        <position position="279"/>
    </location>
    <ligand>
        <name>heme b</name>
        <dbReference type="ChEBI" id="CHEBI:60344"/>
    </ligand>
    <ligandPart>
        <name>Fe</name>
        <dbReference type="ChEBI" id="CHEBI:18248"/>
    </ligandPart>
</feature>
<accession>K5XFJ8</accession>
<comment type="subunit">
    <text evidence="1">Homotetramer.</text>
</comment>
<dbReference type="PANTHER" id="PTHR11903">
    <property type="entry name" value="PROSTAGLANDIN G/H SYNTHASE"/>
    <property type="match status" value="1"/>
</dbReference>